<keyword evidence="8" id="KW-0732">Signal</keyword>
<dbReference type="GO" id="GO:0016020">
    <property type="term" value="C:membrane"/>
    <property type="evidence" value="ECO:0007669"/>
    <property type="project" value="UniProtKB-SubCell"/>
</dbReference>
<evidence type="ECO:0000259" key="9">
    <source>
        <dbReference type="PROSITE" id="PS50939"/>
    </source>
</evidence>
<keyword evidence="5 7" id="KW-1133">Transmembrane helix</keyword>
<feature type="transmembrane region" description="Helical" evidence="7">
    <location>
        <begin position="138"/>
        <end position="157"/>
    </location>
</feature>
<evidence type="ECO:0000313" key="11">
    <source>
        <dbReference type="Proteomes" id="UP001415857"/>
    </source>
</evidence>
<evidence type="ECO:0000313" key="10">
    <source>
        <dbReference type="EMBL" id="KAK9268066.1"/>
    </source>
</evidence>
<feature type="transmembrane region" description="Helical" evidence="7">
    <location>
        <begin position="102"/>
        <end position="126"/>
    </location>
</feature>
<feature type="transmembrane region" description="Helical" evidence="7">
    <location>
        <begin position="67"/>
        <end position="90"/>
    </location>
</feature>
<dbReference type="PROSITE" id="PS50939">
    <property type="entry name" value="CYTOCHROME_B561"/>
    <property type="match status" value="1"/>
</dbReference>
<evidence type="ECO:0000256" key="5">
    <source>
        <dbReference type="ARBA" id="ARBA00022989"/>
    </source>
</evidence>
<name>A0AAP0R764_LIQFO</name>
<keyword evidence="11" id="KW-1185">Reference proteome</keyword>
<reference evidence="10 11" key="1">
    <citation type="journal article" date="2024" name="Plant J.">
        <title>Genome sequences and population genomics reveal climatic adaptation and genomic divergence between two closely related sweetgum species.</title>
        <authorList>
            <person name="Xu W.Q."/>
            <person name="Ren C.Q."/>
            <person name="Zhang X.Y."/>
            <person name="Comes H.P."/>
            <person name="Liu X.H."/>
            <person name="Li Y.G."/>
            <person name="Kettle C.J."/>
            <person name="Jalonen R."/>
            <person name="Gaisberger H."/>
            <person name="Ma Y.Z."/>
            <person name="Qiu Y.X."/>
        </authorList>
    </citation>
    <scope>NUCLEOTIDE SEQUENCE [LARGE SCALE GENOMIC DNA]</scope>
    <source>
        <strain evidence="10">Hangzhou</strain>
    </source>
</reference>
<evidence type="ECO:0000256" key="3">
    <source>
        <dbReference type="ARBA" id="ARBA00022692"/>
    </source>
</evidence>
<dbReference type="CDD" id="cd08760">
    <property type="entry name" value="Cyt_b561_FRRS1_like"/>
    <property type="match status" value="1"/>
</dbReference>
<keyword evidence="6 7" id="KW-0472">Membrane</keyword>
<feature type="transmembrane region" description="Helical" evidence="7">
    <location>
        <begin position="169"/>
        <end position="189"/>
    </location>
</feature>
<dbReference type="Gene3D" id="1.20.120.1770">
    <property type="match status" value="1"/>
</dbReference>
<evidence type="ECO:0000256" key="1">
    <source>
        <dbReference type="ARBA" id="ARBA00004370"/>
    </source>
</evidence>
<keyword evidence="4" id="KW-0249">Electron transport</keyword>
<evidence type="ECO:0000256" key="4">
    <source>
        <dbReference type="ARBA" id="ARBA00022982"/>
    </source>
</evidence>
<evidence type="ECO:0000256" key="8">
    <source>
        <dbReference type="SAM" id="SignalP"/>
    </source>
</evidence>
<feature type="domain" description="Cytochrome b561" evidence="9">
    <location>
        <begin position="31"/>
        <end position="226"/>
    </location>
</feature>
<dbReference type="InterPro" id="IPR006593">
    <property type="entry name" value="Cyt_b561/ferric_Rdtase_TM"/>
</dbReference>
<feature type="transmembrane region" description="Helical" evidence="7">
    <location>
        <begin position="201"/>
        <end position="220"/>
    </location>
</feature>
<keyword evidence="3 7" id="KW-0812">Transmembrane</keyword>
<evidence type="ECO:0000256" key="7">
    <source>
        <dbReference type="SAM" id="Phobius"/>
    </source>
</evidence>
<gene>
    <name evidence="10" type="ORF">L1049_010505</name>
</gene>
<evidence type="ECO:0000256" key="2">
    <source>
        <dbReference type="ARBA" id="ARBA00022448"/>
    </source>
</evidence>
<keyword evidence="2" id="KW-0813">Transport</keyword>
<proteinExistence type="predicted"/>
<evidence type="ECO:0000256" key="6">
    <source>
        <dbReference type="ARBA" id="ARBA00023136"/>
    </source>
</evidence>
<organism evidence="10 11">
    <name type="scientific">Liquidambar formosana</name>
    <name type="common">Formosan gum</name>
    <dbReference type="NCBI Taxonomy" id="63359"/>
    <lineage>
        <taxon>Eukaryota</taxon>
        <taxon>Viridiplantae</taxon>
        <taxon>Streptophyta</taxon>
        <taxon>Embryophyta</taxon>
        <taxon>Tracheophyta</taxon>
        <taxon>Spermatophyta</taxon>
        <taxon>Magnoliopsida</taxon>
        <taxon>eudicotyledons</taxon>
        <taxon>Gunneridae</taxon>
        <taxon>Pentapetalae</taxon>
        <taxon>Saxifragales</taxon>
        <taxon>Altingiaceae</taxon>
        <taxon>Liquidambar</taxon>
    </lineage>
</organism>
<sequence>MTSHGLIFLSLIFSLPSIDAQASSYNKGSSLMKMEKEAGVQNPDSGVTTDLASWKSHLRPSHHHRHAHGILLIAGWGTLLPIGVIIARYFRKFPMECEDWYSLHILCQVSGHLIGTIGWCVGLWLGHSSKQHGFRTQLILSTIVFTFTTIQMFAICLQPKKKCRKCWEIYHHILGYALLALIIANIFQGVKNQSSAAKWKWFYVGELGVLATIAVVLELFRCIKFLRDQGMVLNIRIFSNQ</sequence>
<dbReference type="AlphaFoldDB" id="A0AAP0R764"/>
<dbReference type="PANTHER" id="PTHR23130">
    <property type="entry name" value="CYTOCHROME B561 AND DOMON DOMAIN-CONTAINING PROTEIN"/>
    <property type="match status" value="1"/>
</dbReference>
<dbReference type="PANTHER" id="PTHR23130:SF153">
    <property type="entry name" value="CYTOCHROME B561 DOMAIN-CONTAINING PROTEIN"/>
    <property type="match status" value="1"/>
</dbReference>
<dbReference type="Proteomes" id="UP001415857">
    <property type="component" value="Unassembled WGS sequence"/>
</dbReference>
<feature type="chain" id="PRO_5043014084" description="Cytochrome b561 domain-containing protein" evidence="8">
    <location>
        <begin position="21"/>
        <end position="241"/>
    </location>
</feature>
<dbReference type="SMART" id="SM00665">
    <property type="entry name" value="B561"/>
    <property type="match status" value="1"/>
</dbReference>
<accession>A0AAP0R764</accession>
<protein>
    <recommendedName>
        <fullName evidence="9">Cytochrome b561 domain-containing protein</fullName>
    </recommendedName>
</protein>
<feature type="signal peptide" evidence="8">
    <location>
        <begin position="1"/>
        <end position="20"/>
    </location>
</feature>
<comment type="subcellular location">
    <subcellularLocation>
        <location evidence="1">Membrane</location>
    </subcellularLocation>
</comment>
<comment type="caution">
    <text evidence="10">The sequence shown here is derived from an EMBL/GenBank/DDBJ whole genome shotgun (WGS) entry which is preliminary data.</text>
</comment>
<dbReference type="EMBL" id="JBBPBK010000016">
    <property type="protein sequence ID" value="KAK9268066.1"/>
    <property type="molecule type" value="Genomic_DNA"/>
</dbReference>